<proteinExistence type="predicted"/>
<evidence type="ECO:0000313" key="1">
    <source>
        <dbReference type="EMBL" id="EDN62767.1"/>
    </source>
</evidence>
<dbReference type="Proteomes" id="UP000007060">
    <property type="component" value="Unassembled WGS sequence"/>
</dbReference>
<reference evidence="1 2" key="1">
    <citation type="journal article" date="2007" name="Proc. Natl. Acad. Sci. U.S.A.">
        <title>Genome sequencing and comparative analysis of Saccharomyces cerevisiae strain YJM789.</title>
        <authorList>
            <person name="Wei W."/>
            <person name="McCusker J.H."/>
            <person name="Hyman R.W."/>
            <person name="Jones T."/>
            <person name="Ning Y."/>
            <person name="Cao Z."/>
            <person name="Gu Z."/>
            <person name="Bruno D."/>
            <person name="Miranda M."/>
            <person name="Nguyen M."/>
            <person name="Wilhelmy J."/>
            <person name="Komp C."/>
            <person name="Tamse R."/>
            <person name="Wang X."/>
            <person name="Jia P."/>
            <person name="Luedi P."/>
            <person name="Oefner P.J."/>
            <person name="David L."/>
            <person name="Dietrich F.S."/>
            <person name="Li Y."/>
            <person name="Davis R.W."/>
            <person name="Steinmetz L.M."/>
        </authorList>
    </citation>
    <scope>NUCLEOTIDE SEQUENCE [LARGE SCALE GENOMIC DNA]</scope>
    <source>
        <strain evidence="1 2">YJM789</strain>
    </source>
</reference>
<organism evidence="1 2">
    <name type="scientific">Saccharomyces cerevisiae (strain YJM789)</name>
    <name type="common">Baker's yeast</name>
    <dbReference type="NCBI Taxonomy" id="307796"/>
    <lineage>
        <taxon>Eukaryota</taxon>
        <taxon>Fungi</taxon>
        <taxon>Dikarya</taxon>
        <taxon>Ascomycota</taxon>
        <taxon>Saccharomycotina</taxon>
        <taxon>Saccharomycetes</taxon>
        <taxon>Saccharomycetales</taxon>
        <taxon>Saccharomycetaceae</taxon>
        <taxon>Saccharomyces</taxon>
    </lineage>
</organism>
<dbReference type="AlphaFoldDB" id="A6ZS35"/>
<dbReference type="HOGENOM" id="CLU_2514374_0_0_1"/>
<name>A6ZS35_YEAS7</name>
<accession>A6ZS35</accession>
<protein>
    <submittedName>
        <fullName evidence="1">Conserved protein</fullName>
    </submittedName>
</protein>
<evidence type="ECO:0000313" key="2">
    <source>
        <dbReference type="Proteomes" id="UP000007060"/>
    </source>
</evidence>
<comment type="caution">
    <text evidence="1">The sequence shown here is derived from an EMBL/GenBank/DDBJ whole genome shotgun (WGS) entry which is preliminary data.</text>
</comment>
<dbReference type="OrthoDB" id="10315943at2759"/>
<sequence length="85" mass="9960">MILALGDFLPKQEDKACERPWVQFPARPVIFFHYQGGIFLFSINQPNLSCFSKLKEVNSLYVRVATYICQKNESRFRTNRLKGDE</sequence>
<gene>
    <name evidence="1" type="ORF">SCY_4746</name>
</gene>
<dbReference type="EMBL" id="AAFW02000067">
    <property type="protein sequence ID" value="EDN62767.1"/>
    <property type="molecule type" value="Genomic_DNA"/>
</dbReference>